<evidence type="ECO:0000259" key="2">
    <source>
        <dbReference type="Pfam" id="PF13485"/>
    </source>
</evidence>
<dbReference type="AlphaFoldDB" id="A0A2T4Z0F4"/>
<accession>A0A2T4Z0F4</accession>
<dbReference type="InterPro" id="IPR039568">
    <property type="entry name" value="Peptidase_MA-like_dom"/>
</dbReference>
<feature type="chain" id="PRO_5039099799" description="Peptidase MA-like domain-containing protein" evidence="1">
    <location>
        <begin position="18"/>
        <end position="376"/>
    </location>
</feature>
<evidence type="ECO:0000313" key="4">
    <source>
        <dbReference type="Proteomes" id="UP000241639"/>
    </source>
</evidence>
<organism evidence="3 4">
    <name type="scientific">Desmospora activa DSM 45169</name>
    <dbReference type="NCBI Taxonomy" id="1121389"/>
    <lineage>
        <taxon>Bacteria</taxon>
        <taxon>Bacillati</taxon>
        <taxon>Bacillota</taxon>
        <taxon>Bacilli</taxon>
        <taxon>Bacillales</taxon>
        <taxon>Thermoactinomycetaceae</taxon>
        <taxon>Desmospora</taxon>
    </lineage>
</organism>
<feature type="signal peptide" evidence="1">
    <location>
        <begin position="1"/>
        <end position="17"/>
    </location>
</feature>
<feature type="domain" description="Peptidase MA-like" evidence="2">
    <location>
        <begin position="158"/>
        <end position="371"/>
    </location>
</feature>
<evidence type="ECO:0000256" key="1">
    <source>
        <dbReference type="SAM" id="SignalP"/>
    </source>
</evidence>
<gene>
    <name evidence="3" type="ORF">C8J48_3514</name>
</gene>
<proteinExistence type="predicted"/>
<reference evidence="3 4" key="1">
    <citation type="submission" date="2018-04" db="EMBL/GenBank/DDBJ databases">
        <title>Genomic Encyclopedia of Archaeal and Bacterial Type Strains, Phase II (KMG-II): from individual species to whole genera.</title>
        <authorList>
            <person name="Goeker M."/>
        </authorList>
    </citation>
    <scope>NUCLEOTIDE SEQUENCE [LARGE SCALE GENOMIC DNA]</scope>
    <source>
        <strain evidence="3 4">DSM 45169</strain>
    </source>
</reference>
<name>A0A2T4Z0F4_9BACL</name>
<evidence type="ECO:0000313" key="3">
    <source>
        <dbReference type="EMBL" id="PTM53203.1"/>
    </source>
</evidence>
<sequence>MVFLLLVTAVMIPAATAADQGVSAVTAASRLIQQKQEAVNRKDRAAFLAVLNPADPIYIKEQSRWFEDAVRWIEPGSYRLRLISAIPAGEHQLRAWVEQSYCKDGSRHRVRFPLLLQETETGLKDSDYPFYHLTHDDVLVRFTDESQREQAVIIQEAAIKALAEFRRQLGWKPEGRVEIKIYREPEVFRHSVKLSLPRWAGGWFESGQSIKLVGADSYPDRRLLSSTVIHELTHRMVSEQSGDNAAYWLQEGAAEYYQSHLVPGLRQKRERESNRPRWTLRQLEGIDLESLPSDDAADYYRQCEQLFRFMRERFGQTTMQRLWISLELYPTIDRDGADKLKILNKRTREALKKVTGYRLEQLEREWLDWMKKEKSD</sequence>
<keyword evidence="1" id="KW-0732">Signal</keyword>
<dbReference type="EMBL" id="PZZP01000004">
    <property type="protein sequence ID" value="PTM53203.1"/>
    <property type="molecule type" value="Genomic_DNA"/>
</dbReference>
<dbReference type="Pfam" id="PF13485">
    <property type="entry name" value="Peptidase_MA_2"/>
    <property type="match status" value="1"/>
</dbReference>
<dbReference type="Proteomes" id="UP000241639">
    <property type="component" value="Unassembled WGS sequence"/>
</dbReference>
<keyword evidence="4" id="KW-1185">Reference proteome</keyword>
<protein>
    <recommendedName>
        <fullName evidence="2">Peptidase MA-like domain-containing protein</fullName>
    </recommendedName>
</protein>
<comment type="caution">
    <text evidence="3">The sequence shown here is derived from an EMBL/GenBank/DDBJ whole genome shotgun (WGS) entry which is preliminary data.</text>
</comment>